<dbReference type="EMBL" id="WWVQ01000001">
    <property type="protein sequence ID" value="MZL31694.1"/>
    <property type="molecule type" value="Genomic_DNA"/>
</dbReference>
<reference evidence="1 2" key="1">
    <citation type="journal article" date="2019" name="Nat. Med.">
        <title>A library of human gut bacterial isolates paired with longitudinal multiomics data enables mechanistic microbiome research.</title>
        <authorList>
            <person name="Poyet M."/>
            <person name="Groussin M."/>
            <person name="Gibbons S.M."/>
            <person name="Avila-Pacheco J."/>
            <person name="Jiang X."/>
            <person name="Kearney S.M."/>
            <person name="Perrotta A.R."/>
            <person name="Berdy B."/>
            <person name="Zhao S."/>
            <person name="Lieberman T.D."/>
            <person name="Swanson P.K."/>
            <person name="Smith M."/>
            <person name="Roesemann S."/>
            <person name="Alexander J.E."/>
            <person name="Rich S.A."/>
            <person name="Livny J."/>
            <person name="Vlamakis H."/>
            <person name="Clish C."/>
            <person name="Bullock K."/>
            <person name="Deik A."/>
            <person name="Scott J."/>
            <person name="Pierce K.A."/>
            <person name="Xavier R.J."/>
            <person name="Alm E.J."/>
        </authorList>
    </citation>
    <scope>NUCLEOTIDE SEQUENCE [LARGE SCALE GENOMIC DNA]</scope>
    <source>
        <strain evidence="1 2">BIOML-A1</strain>
    </source>
</reference>
<evidence type="ECO:0000313" key="2">
    <source>
        <dbReference type="Proteomes" id="UP000477285"/>
    </source>
</evidence>
<proteinExistence type="predicted"/>
<name>A0A6L8SWS8_9FIRM</name>
<protein>
    <submittedName>
        <fullName evidence="1">Uncharacterized protein</fullName>
    </submittedName>
</protein>
<evidence type="ECO:0000313" key="1">
    <source>
        <dbReference type="EMBL" id="MZL31694.1"/>
    </source>
</evidence>
<gene>
    <name evidence="1" type="ORF">GT728_00405</name>
</gene>
<accession>A0A6L8SWS8</accession>
<sequence>MVKFFEERVINGLKKWTDVPELWNKKVIERLQKDGYVLNEDGTVTESKPGIVK</sequence>
<dbReference type="Proteomes" id="UP000477285">
    <property type="component" value="Unassembled WGS sequence"/>
</dbReference>
<organism evidence="1 2">
    <name type="scientific">Blautia wexlerae</name>
    <dbReference type="NCBI Taxonomy" id="418240"/>
    <lineage>
        <taxon>Bacteria</taxon>
        <taxon>Bacillati</taxon>
        <taxon>Bacillota</taxon>
        <taxon>Clostridia</taxon>
        <taxon>Lachnospirales</taxon>
        <taxon>Lachnospiraceae</taxon>
        <taxon>Blautia</taxon>
    </lineage>
</organism>
<dbReference type="AlphaFoldDB" id="A0A6L8SWS8"/>
<dbReference type="RefSeq" id="WP_161233183.1">
    <property type="nucleotide sequence ID" value="NZ_WWVI01000001.1"/>
</dbReference>
<comment type="caution">
    <text evidence="1">The sequence shown here is derived from an EMBL/GenBank/DDBJ whole genome shotgun (WGS) entry which is preliminary data.</text>
</comment>